<protein>
    <submittedName>
        <fullName evidence="2">Uncharacterized protein</fullName>
    </submittedName>
</protein>
<feature type="region of interest" description="Disordered" evidence="1">
    <location>
        <begin position="1"/>
        <end position="31"/>
    </location>
</feature>
<dbReference type="RefSeq" id="XP_046120762.1">
    <property type="nucleotide sequence ID" value="XM_046260168.1"/>
</dbReference>
<comment type="caution">
    <text evidence="2">The sequence shown here is derived from an EMBL/GenBank/DDBJ whole genome shotgun (WGS) entry which is preliminary data.</text>
</comment>
<dbReference type="GeneID" id="70291071"/>
<dbReference type="AlphaFoldDB" id="A0A9P7ZR88"/>
<sequence>MDRARGKVSHTLIGRPESPAGQPPAYETLGPSEDEALRVETLWDEQRATSPESKLNNIQFEFASPRLTWSLRQHEPPRWRATLFVWAENIPRLMRHGFHWSPANVHSGAGSMDLRKLTPLLLLRRCRHMRRYVVNGHGWQGYLCIYAVKESTITDFDLEWIKKDTVQEVVAYNWKREKVYQARPQLGHCFNAVYGQMRLQGWWPWPK</sequence>
<evidence type="ECO:0000313" key="2">
    <source>
        <dbReference type="EMBL" id="KAG9256838.1"/>
    </source>
</evidence>
<proteinExistence type="predicted"/>
<dbReference type="EMBL" id="MU251247">
    <property type="protein sequence ID" value="KAG9256838.1"/>
    <property type="molecule type" value="Genomic_DNA"/>
</dbReference>
<organism evidence="2 3">
    <name type="scientific">Emericellopsis atlantica</name>
    <dbReference type="NCBI Taxonomy" id="2614577"/>
    <lineage>
        <taxon>Eukaryota</taxon>
        <taxon>Fungi</taxon>
        <taxon>Dikarya</taxon>
        <taxon>Ascomycota</taxon>
        <taxon>Pezizomycotina</taxon>
        <taxon>Sordariomycetes</taxon>
        <taxon>Hypocreomycetidae</taxon>
        <taxon>Hypocreales</taxon>
        <taxon>Bionectriaceae</taxon>
        <taxon>Emericellopsis</taxon>
    </lineage>
</organism>
<reference evidence="2" key="1">
    <citation type="journal article" date="2021" name="IMA Fungus">
        <title>Genomic characterization of three marine fungi, including Emericellopsis atlantica sp. nov. with signatures of a generalist lifestyle and marine biomass degradation.</title>
        <authorList>
            <person name="Hagestad O.C."/>
            <person name="Hou L."/>
            <person name="Andersen J.H."/>
            <person name="Hansen E.H."/>
            <person name="Altermark B."/>
            <person name="Li C."/>
            <person name="Kuhnert E."/>
            <person name="Cox R.J."/>
            <person name="Crous P.W."/>
            <person name="Spatafora J.W."/>
            <person name="Lail K."/>
            <person name="Amirebrahimi M."/>
            <person name="Lipzen A."/>
            <person name="Pangilinan J."/>
            <person name="Andreopoulos W."/>
            <person name="Hayes R.D."/>
            <person name="Ng V."/>
            <person name="Grigoriev I.V."/>
            <person name="Jackson S.A."/>
            <person name="Sutton T.D.S."/>
            <person name="Dobson A.D.W."/>
            <person name="Rama T."/>
        </authorList>
    </citation>
    <scope>NUCLEOTIDE SEQUENCE</scope>
    <source>
        <strain evidence="2">TS7</strain>
    </source>
</reference>
<gene>
    <name evidence="2" type="ORF">F5Z01DRAFT_490191</name>
</gene>
<evidence type="ECO:0000313" key="3">
    <source>
        <dbReference type="Proteomes" id="UP000887229"/>
    </source>
</evidence>
<dbReference type="Proteomes" id="UP000887229">
    <property type="component" value="Unassembled WGS sequence"/>
</dbReference>
<keyword evidence="3" id="KW-1185">Reference proteome</keyword>
<dbReference type="OrthoDB" id="4589291at2759"/>
<accession>A0A9P7ZR88</accession>
<evidence type="ECO:0000256" key="1">
    <source>
        <dbReference type="SAM" id="MobiDB-lite"/>
    </source>
</evidence>
<name>A0A9P7ZR88_9HYPO</name>